<evidence type="ECO:0000313" key="2">
    <source>
        <dbReference type="Proteomes" id="UP000199045"/>
    </source>
</evidence>
<dbReference type="RefSeq" id="WP_089835216.1">
    <property type="nucleotide sequence ID" value="NZ_FNBN01000006.1"/>
</dbReference>
<organism evidence="1 2">
    <name type="scientific">Chitinophaga filiformis</name>
    <name type="common">Myxococcus filiformis</name>
    <name type="synonym">Flexibacter filiformis</name>
    <dbReference type="NCBI Taxonomy" id="104663"/>
    <lineage>
        <taxon>Bacteria</taxon>
        <taxon>Pseudomonadati</taxon>
        <taxon>Bacteroidota</taxon>
        <taxon>Chitinophagia</taxon>
        <taxon>Chitinophagales</taxon>
        <taxon>Chitinophagaceae</taxon>
        <taxon>Chitinophaga</taxon>
    </lineage>
</organism>
<dbReference type="OrthoDB" id="680659at2"/>
<dbReference type="EMBL" id="FNBN01000006">
    <property type="protein sequence ID" value="SDG75004.1"/>
    <property type="molecule type" value="Genomic_DNA"/>
</dbReference>
<proteinExistence type="predicted"/>
<accession>A0A1G7WSX8</accession>
<protein>
    <submittedName>
        <fullName evidence="1">Uncharacterized protein</fullName>
    </submittedName>
</protein>
<evidence type="ECO:0000313" key="1">
    <source>
        <dbReference type="EMBL" id="SDG75004.1"/>
    </source>
</evidence>
<reference evidence="1 2" key="1">
    <citation type="submission" date="2016-10" db="EMBL/GenBank/DDBJ databases">
        <authorList>
            <person name="de Groot N.N."/>
        </authorList>
    </citation>
    <scope>NUCLEOTIDE SEQUENCE [LARGE SCALE GENOMIC DNA]</scope>
    <source>
        <strain evidence="1 2">DSM 527</strain>
    </source>
</reference>
<gene>
    <name evidence="1" type="ORF">SAMN04488121_106143</name>
</gene>
<dbReference type="Proteomes" id="UP000199045">
    <property type="component" value="Unassembled WGS sequence"/>
</dbReference>
<name>A0A1G7WSX8_CHIFI</name>
<dbReference type="AlphaFoldDB" id="A0A1G7WSX8"/>
<sequence>MKQLTNILQTFSLSFLLAGILVIAGLTAKANDNLTSDNKDKIKKNETKLSLTGLSGKANLSLDAGFRFNGAMSSNFKLSENNSWNFKSVMTIKKGNVTYVLPYATQIQPPSNMNFHQLHIVLPLRKN</sequence>